<proteinExistence type="predicted"/>
<dbReference type="SUPFAM" id="SSF53756">
    <property type="entry name" value="UDP-Glycosyltransferase/glycogen phosphorylase"/>
    <property type="match status" value="1"/>
</dbReference>
<dbReference type="Proteomes" id="UP001222770">
    <property type="component" value="Unassembled WGS sequence"/>
</dbReference>
<comment type="caution">
    <text evidence="1">The sequence shown here is derived from an EMBL/GenBank/DDBJ whole genome shotgun (WGS) entry which is preliminary data.</text>
</comment>
<accession>A0ABT6CLN2</accession>
<evidence type="ECO:0000313" key="1">
    <source>
        <dbReference type="EMBL" id="MDF8334826.1"/>
    </source>
</evidence>
<sequence length="388" mass="39806">MARILLAWELGGNSGHAARLAAISRGLLDAGHHVTLAVQRPDAFRNARDLEGRVALRQAPVWPGLWRHGGADPLGEPASFGDVLANLGFTDSGSVEYLLRAWDGLLADCAPDALIADFAPLALLAARGHMPRMAVGTGFTVPPADGPCFPPFAPDARPLVAEPMLLDVINRALERLGRPQLARLPELIAAEAMLPGAFPLLDPYAGRRAEALLPPFLSGATPLQPGPPGNAVFAYLPGLRPESAAAAALARAAGAGLRVGLHAPGLSPSQADALSATGIGLLAHPLPPAEIVRQARLVVCAGGQGLVSLALAAGLPLAIAPANIEQRLTARALAATGLAHTVSAQTDLTALAADEALQQRARTAAPQFRAPAAAYESAVTARLAVLLA</sequence>
<evidence type="ECO:0008006" key="3">
    <source>
        <dbReference type="Google" id="ProtNLM"/>
    </source>
</evidence>
<protein>
    <recommendedName>
        <fullName evidence="3">Glycosyl transferase family 28 C-terminal domain-containing protein</fullName>
    </recommendedName>
</protein>
<name>A0ABT6CLN2_9SPHN</name>
<keyword evidence="2" id="KW-1185">Reference proteome</keyword>
<dbReference type="EMBL" id="JAROCY010000017">
    <property type="protein sequence ID" value="MDF8334826.1"/>
    <property type="molecule type" value="Genomic_DNA"/>
</dbReference>
<organism evidence="1 2">
    <name type="scientific">Novosphingobium cyanobacteriorum</name>
    <dbReference type="NCBI Taxonomy" id="3024215"/>
    <lineage>
        <taxon>Bacteria</taxon>
        <taxon>Pseudomonadati</taxon>
        <taxon>Pseudomonadota</taxon>
        <taxon>Alphaproteobacteria</taxon>
        <taxon>Sphingomonadales</taxon>
        <taxon>Sphingomonadaceae</taxon>
        <taxon>Novosphingobium</taxon>
    </lineage>
</organism>
<reference evidence="1 2" key="1">
    <citation type="submission" date="2023-03" db="EMBL/GenBank/DDBJ databases">
        <title>Novosphingobium cyanobacteriorum sp. nov., isolated from a eutrophic reservoir during the Microcystis bloom period.</title>
        <authorList>
            <person name="Kang M."/>
            <person name="Le V."/>
            <person name="Ko S.-R."/>
            <person name="Lee S.-A."/>
            <person name="Ahn C.-Y."/>
        </authorList>
    </citation>
    <scope>NUCLEOTIDE SEQUENCE [LARGE SCALE GENOMIC DNA]</scope>
    <source>
        <strain evidence="1 2">HBC54</strain>
    </source>
</reference>
<gene>
    <name evidence="1" type="ORF">POM99_16580</name>
</gene>
<dbReference type="RefSeq" id="WP_277279598.1">
    <property type="nucleotide sequence ID" value="NZ_JAROCY010000017.1"/>
</dbReference>
<evidence type="ECO:0000313" key="2">
    <source>
        <dbReference type="Proteomes" id="UP001222770"/>
    </source>
</evidence>
<dbReference type="Gene3D" id="3.40.50.2000">
    <property type="entry name" value="Glycogen Phosphorylase B"/>
    <property type="match status" value="2"/>
</dbReference>